<dbReference type="OrthoDB" id="4715243at2"/>
<gene>
    <name evidence="3" type="ORF">AWN90_22150</name>
</gene>
<evidence type="ECO:0000313" key="3">
    <source>
        <dbReference type="EMBL" id="KZM74753.1"/>
    </source>
</evidence>
<proteinExistence type="predicted"/>
<dbReference type="AlphaFoldDB" id="A0A164NUU4"/>
<evidence type="ECO:0000313" key="4">
    <source>
        <dbReference type="Proteomes" id="UP000076512"/>
    </source>
</evidence>
<keyword evidence="4" id="KW-1185">Reference proteome</keyword>
<evidence type="ECO:0000259" key="2">
    <source>
        <dbReference type="Pfam" id="PF00501"/>
    </source>
</evidence>
<dbReference type="Pfam" id="PF00501">
    <property type="entry name" value="AMP-binding"/>
    <property type="match status" value="1"/>
</dbReference>
<name>A0A164NUU4_9NOCA</name>
<feature type="domain" description="AMP-dependent synthetase/ligase" evidence="2">
    <location>
        <begin position="76"/>
        <end position="166"/>
    </location>
</feature>
<organism evidence="3 4">
    <name type="scientific">Nocardia terpenica</name>
    <dbReference type="NCBI Taxonomy" id="455432"/>
    <lineage>
        <taxon>Bacteria</taxon>
        <taxon>Bacillati</taxon>
        <taxon>Actinomycetota</taxon>
        <taxon>Actinomycetes</taxon>
        <taxon>Mycobacteriales</taxon>
        <taxon>Nocardiaceae</taxon>
        <taxon>Nocardia</taxon>
    </lineage>
</organism>
<evidence type="ECO:0000256" key="1">
    <source>
        <dbReference type="SAM" id="MobiDB-lite"/>
    </source>
</evidence>
<feature type="compositionally biased region" description="Basic and acidic residues" evidence="1">
    <location>
        <begin position="17"/>
        <end position="30"/>
    </location>
</feature>
<reference evidence="3 4" key="1">
    <citation type="submission" date="2016-04" db="EMBL/GenBank/DDBJ databases">
        <authorList>
            <person name="Evans L.H."/>
            <person name="Alamgir A."/>
            <person name="Owens N."/>
            <person name="Weber N.D."/>
            <person name="Virtaneva K."/>
            <person name="Barbian K."/>
            <person name="Babar A."/>
            <person name="Rosenke K."/>
        </authorList>
    </citation>
    <scope>NUCLEOTIDE SEQUENCE [LARGE SCALE GENOMIC DNA]</scope>
    <source>
        <strain evidence="3 4">IFM 0406</strain>
    </source>
</reference>
<sequence length="254" mass="27871">MASSNPNDELAQRTTRPRTDEAQPHAAFPRERVAAAVRRIGLRAGQLETLITDGHPDRPALTPRPAEPILDENGHGTRHLSPEYETIAYHQLWQRAGAIANVWHHDPRYRVRPGDVVAILGGTGIDHTTLEVACDRLGLECVPVRAETPAQHWHSNHAETPPRILAASLDLLDAAIHCVSTRAEPQVLIVFDLHLYDYQLDCYHWQAVDTARRSLAAAGSAILVEDLPTVLTRGSTLPAAPTVRPDTGETTRPG</sequence>
<feature type="region of interest" description="Disordered" evidence="1">
    <location>
        <begin position="1"/>
        <end position="30"/>
    </location>
</feature>
<comment type="caution">
    <text evidence="3">The sequence shown here is derived from an EMBL/GenBank/DDBJ whole genome shotgun (WGS) entry which is preliminary data.</text>
</comment>
<dbReference type="Gene3D" id="3.40.50.12780">
    <property type="entry name" value="N-terminal domain of ligase-like"/>
    <property type="match status" value="1"/>
</dbReference>
<feature type="region of interest" description="Disordered" evidence="1">
    <location>
        <begin position="235"/>
        <end position="254"/>
    </location>
</feature>
<feature type="region of interest" description="Disordered" evidence="1">
    <location>
        <begin position="52"/>
        <end position="74"/>
    </location>
</feature>
<dbReference type="STRING" id="455432.AWN90_22150"/>
<dbReference type="SUPFAM" id="SSF56801">
    <property type="entry name" value="Acetyl-CoA synthetase-like"/>
    <property type="match status" value="1"/>
</dbReference>
<dbReference type="InterPro" id="IPR042099">
    <property type="entry name" value="ANL_N_sf"/>
</dbReference>
<dbReference type="RefSeq" id="WP_067586331.1">
    <property type="nucleotide sequence ID" value="NZ_JABMCZ010000005.1"/>
</dbReference>
<accession>A0A164NUU4</accession>
<dbReference type="Proteomes" id="UP000076512">
    <property type="component" value="Unassembled WGS sequence"/>
</dbReference>
<dbReference type="InterPro" id="IPR000873">
    <property type="entry name" value="AMP-dep_synth/lig_dom"/>
</dbReference>
<protein>
    <recommendedName>
        <fullName evidence="2">AMP-dependent synthetase/ligase domain-containing protein</fullName>
    </recommendedName>
</protein>
<dbReference type="EMBL" id="LWGR01000004">
    <property type="protein sequence ID" value="KZM74753.1"/>
    <property type="molecule type" value="Genomic_DNA"/>
</dbReference>